<feature type="domain" description="THIF-type NAD/FAD binding fold" evidence="9">
    <location>
        <begin position="27"/>
        <end position="334"/>
    </location>
</feature>
<dbReference type="InterPro" id="IPR035985">
    <property type="entry name" value="Ubiquitin-activating_enz"/>
</dbReference>
<comment type="subunit">
    <text evidence="6">Heterodimer of SAE1 and UBA2/SAE2. The heterodimer corresponds to the two domains that are encoded on a single polypeptide chain in ubiquitin-activating enzyme E1. Interacts with UBE2I.</text>
</comment>
<name>A0AA35R7B6_GEOBA</name>
<dbReference type="GO" id="GO:0005737">
    <property type="term" value="C:cytoplasm"/>
    <property type="evidence" value="ECO:0007669"/>
    <property type="project" value="TreeGrafter"/>
</dbReference>
<dbReference type="PANTHER" id="PTHR10953:SF162">
    <property type="entry name" value="SUMO-ACTIVATING ENZYME SUBUNIT 1"/>
    <property type="match status" value="1"/>
</dbReference>
<proteinExistence type="inferred from homology"/>
<gene>
    <name evidence="10" type="ORF">GBAR_LOCUS4568</name>
</gene>
<keyword evidence="11" id="KW-1185">Reference proteome</keyword>
<evidence type="ECO:0000256" key="4">
    <source>
        <dbReference type="ARBA" id="ARBA00022786"/>
    </source>
</evidence>
<comment type="caution">
    <text evidence="10">The sequence shown here is derived from an EMBL/GenBank/DDBJ whole genome shotgun (WGS) entry which is preliminary data.</text>
</comment>
<keyword evidence="4" id="KW-0833">Ubl conjugation pathway</keyword>
<comment type="subcellular location">
    <subcellularLocation>
        <location evidence="1">Nucleus</location>
    </subcellularLocation>
</comment>
<evidence type="ECO:0000256" key="8">
    <source>
        <dbReference type="ARBA" id="ARBA00044354"/>
    </source>
</evidence>
<dbReference type="PANTHER" id="PTHR10953">
    <property type="entry name" value="UBIQUITIN-ACTIVATING ENZYME E1"/>
    <property type="match status" value="1"/>
</dbReference>
<organism evidence="10 11">
    <name type="scientific">Geodia barretti</name>
    <name type="common">Barrett's horny sponge</name>
    <dbReference type="NCBI Taxonomy" id="519541"/>
    <lineage>
        <taxon>Eukaryota</taxon>
        <taxon>Metazoa</taxon>
        <taxon>Porifera</taxon>
        <taxon>Demospongiae</taxon>
        <taxon>Heteroscleromorpha</taxon>
        <taxon>Tetractinellida</taxon>
        <taxon>Astrophorina</taxon>
        <taxon>Geodiidae</taxon>
        <taxon>Geodia</taxon>
    </lineage>
</organism>
<dbReference type="InterPro" id="IPR000594">
    <property type="entry name" value="ThiF_NAD_FAD-bd"/>
</dbReference>
<evidence type="ECO:0000256" key="1">
    <source>
        <dbReference type="ARBA" id="ARBA00004123"/>
    </source>
</evidence>
<dbReference type="GO" id="GO:0031510">
    <property type="term" value="C:SUMO activating enzyme complex"/>
    <property type="evidence" value="ECO:0007669"/>
    <property type="project" value="TreeGrafter"/>
</dbReference>
<dbReference type="InterPro" id="IPR000011">
    <property type="entry name" value="UBQ/SUMO-activ_enz_E1-like"/>
</dbReference>
<dbReference type="GO" id="GO:0016925">
    <property type="term" value="P:protein sumoylation"/>
    <property type="evidence" value="ECO:0007669"/>
    <property type="project" value="TreeGrafter"/>
</dbReference>
<comment type="pathway">
    <text evidence="2">Protein modification; protein sumoylation.</text>
</comment>
<evidence type="ECO:0000256" key="3">
    <source>
        <dbReference type="ARBA" id="ARBA00005673"/>
    </source>
</evidence>
<comment type="similarity">
    <text evidence="3">Belongs to the ubiquitin-activating E1 family.</text>
</comment>
<evidence type="ECO:0000256" key="5">
    <source>
        <dbReference type="ARBA" id="ARBA00023242"/>
    </source>
</evidence>
<dbReference type="PRINTS" id="PR01849">
    <property type="entry name" value="UBIQUITINACT"/>
</dbReference>
<accession>A0AA35R7B6</accession>
<dbReference type="Proteomes" id="UP001174909">
    <property type="component" value="Unassembled WGS sequence"/>
</dbReference>
<sequence length="343" mass="37445">MGGVDRVGSALVKLTMEGLSADEAEQYDRQIRLWGLEAQKRLRTSSVLVVGAKGLGAELCKNIVLAGVKSLTLLDHALVSPSDLGNRFLVSKDGESRAKQAVVQLQALNPNVDVLADTEPVGEKDDTFFTQFSAVCVSCSSLPFLLHINNVCRTHGIKFFCGDVWGFYGYFLSDLGEHEYSMEEVSEYRVGDETQAVAPVQDGEKKSVKKSCSFPALQEALAANWSSKPARYFKRTPPTWFIIRTLQEFRDSNGGRDPQEEGDREGLLSAQAAAAAKLGINPDLIPNHFYRFCNGDLSPVCAIVSGVMGQEVIKALSGKDEPYQNCFLYDGVNSTGIVEYIGP</sequence>
<keyword evidence="5" id="KW-0539">Nucleus</keyword>
<protein>
    <recommendedName>
        <fullName evidence="7">SUMO-activating enzyme subunit 1</fullName>
    </recommendedName>
    <alternativeName>
        <fullName evidence="8">Ubiquitin-like 1-activating enzyme E1A</fullName>
    </alternativeName>
</protein>
<evidence type="ECO:0000256" key="2">
    <source>
        <dbReference type="ARBA" id="ARBA00004718"/>
    </source>
</evidence>
<evidence type="ECO:0000313" key="11">
    <source>
        <dbReference type="Proteomes" id="UP001174909"/>
    </source>
</evidence>
<reference evidence="10" key="1">
    <citation type="submission" date="2023-03" db="EMBL/GenBank/DDBJ databases">
        <authorList>
            <person name="Steffen K."/>
            <person name="Cardenas P."/>
        </authorList>
    </citation>
    <scope>NUCLEOTIDE SEQUENCE</scope>
</reference>
<evidence type="ECO:0000256" key="7">
    <source>
        <dbReference type="ARBA" id="ARBA00044187"/>
    </source>
</evidence>
<dbReference type="EMBL" id="CASHTH010000661">
    <property type="protein sequence ID" value="CAI8006134.1"/>
    <property type="molecule type" value="Genomic_DNA"/>
</dbReference>
<dbReference type="Gene3D" id="3.40.50.720">
    <property type="entry name" value="NAD(P)-binding Rossmann-like Domain"/>
    <property type="match status" value="1"/>
</dbReference>
<evidence type="ECO:0000256" key="6">
    <source>
        <dbReference type="ARBA" id="ARBA00026003"/>
    </source>
</evidence>
<dbReference type="SUPFAM" id="SSF69572">
    <property type="entry name" value="Activating enzymes of the ubiquitin-like proteins"/>
    <property type="match status" value="1"/>
</dbReference>
<dbReference type="InterPro" id="IPR045886">
    <property type="entry name" value="ThiF/MoeB/HesA"/>
</dbReference>
<dbReference type="Pfam" id="PF00899">
    <property type="entry name" value="ThiF"/>
    <property type="match status" value="1"/>
</dbReference>
<evidence type="ECO:0000313" key="10">
    <source>
        <dbReference type="EMBL" id="CAI8006134.1"/>
    </source>
</evidence>
<dbReference type="AlphaFoldDB" id="A0AA35R7B6"/>
<evidence type="ECO:0000259" key="9">
    <source>
        <dbReference type="Pfam" id="PF00899"/>
    </source>
</evidence>
<dbReference type="GO" id="GO:0019948">
    <property type="term" value="F:SUMO activating enzyme activity"/>
    <property type="evidence" value="ECO:0007669"/>
    <property type="project" value="TreeGrafter"/>
</dbReference>